<accession>A0A8B9PDU8</accession>
<feature type="compositionally biased region" description="Low complexity" evidence="1">
    <location>
        <begin position="97"/>
        <end position="121"/>
    </location>
</feature>
<protein>
    <submittedName>
        <fullName evidence="2">Uncharacterized protein</fullName>
    </submittedName>
</protein>
<organism evidence="2 3">
    <name type="scientific">Apteryx owenii</name>
    <name type="common">Little spotted kiwi</name>
    <dbReference type="NCBI Taxonomy" id="8824"/>
    <lineage>
        <taxon>Eukaryota</taxon>
        <taxon>Metazoa</taxon>
        <taxon>Chordata</taxon>
        <taxon>Craniata</taxon>
        <taxon>Vertebrata</taxon>
        <taxon>Euteleostomi</taxon>
        <taxon>Archelosauria</taxon>
        <taxon>Archosauria</taxon>
        <taxon>Dinosauria</taxon>
        <taxon>Saurischia</taxon>
        <taxon>Theropoda</taxon>
        <taxon>Coelurosauria</taxon>
        <taxon>Aves</taxon>
        <taxon>Palaeognathae</taxon>
        <taxon>Apterygiformes</taxon>
        <taxon>Apterygidae</taxon>
        <taxon>Apteryx</taxon>
    </lineage>
</organism>
<sequence length="279" mass="29177">MRIPDPTRIVLATRQHLYSLFLSPRWPPSLLPSPSFPNPAASEDICLVFYNLAPSPPSPACLPLSLSQSCLAQFIFHLSGFPPCSPPCRPPSPPAPGTARGTPALGTARGPPAPGTARGPPVLGTAREPPAPGTAQGPPALGTARGPPVPGTVRGLPALGTGPSAQWSSQPSLAWLGCMARTAPSEAPMHPGGMGKLLGVWAPATAAGRHLSSRCCWDLFHHQTRRPRPLCSWGAVPGLCSPHKSQPGTAWESMSWQGPAPCQEPAHVYRAPVLQPVPW</sequence>
<feature type="compositionally biased region" description="Low complexity" evidence="1">
    <location>
        <begin position="133"/>
        <end position="144"/>
    </location>
</feature>
<name>A0A8B9PDU8_APTOW</name>
<keyword evidence="3" id="KW-1185">Reference proteome</keyword>
<proteinExistence type="predicted"/>
<dbReference type="Proteomes" id="UP000694424">
    <property type="component" value="Unplaced"/>
</dbReference>
<dbReference type="Ensembl" id="ENSAOWT00000005996.1">
    <property type="protein sequence ID" value="ENSAOWP00000005273.1"/>
    <property type="gene ID" value="ENSAOWG00000003636.1"/>
</dbReference>
<evidence type="ECO:0000313" key="3">
    <source>
        <dbReference type="Proteomes" id="UP000694424"/>
    </source>
</evidence>
<reference evidence="2" key="1">
    <citation type="submission" date="2025-08" db="UniProtKB">
        <authorList>
            <consortium name="Ensembl"/>
        </authorList>
    </citation>
    <scope>IDENTIFICATION</scope>
</reference>
<evidence type="ECO:0000256" key="1">
    <source>
        <dbReference type="SAM" id="MobiDB-lite"/>
    </source>
</evidence>
<reference evidence="2" key="2">
    <citation type="submission" date="2025-09" db="UniProtKB">
        <authorList>
            <consortium name="Ensembl"/>
        </authorList>
    </citation>
    <scope>IDENTIFICATION</scope>
</reference>
<evidence type="ECO:0000313" key="2">
    <source>
        <dbReference type="Ensembl" id="ENSAOWP00000005273.1"/>
    </source>
</evidence>
<feature type="region of interest" description="Disordered" evidence="1">
    <location>
        <begin position="89"/>
        <end position="166"/>
    </location>
</feature>
<dbReference type="AlphaFoldDB" id="A0A8B9PDU8"/>